<dbReference type="InterPro" id="IPR001959">
    <property type="entry name" value="Transposase"/>
</dbReference>
<evidence type="ECO:0000259" key="5">
    <source>
        <dbReference type="Pfam" id="PF01385"/>
    </source>
</evidence>
<evidence type="ECO:0000256" key="4">
    <source>
        <dbReference type="ARBA" id="ARBA00023172"/>
    </source>
</evidence>
<dbReference type="RefSeq" id="WP_263748137.1">
    <property type="nucleotide sequence ID" value="NZ_JAOWRF010000336.1"/>
</dbReference>
<evidence type="ECO:0000256" key="2">
    <source>
        <dbReference type="ARBA" id="ARBA00022578"/>
    </source>
</evidence>
<keyword evidence="4" id="KW-0233">DNA recombination</keyword>
<keyword evidence="8" id="KW-1185">Reference proteome</keyword>
<sequence>MFGCQQILIKTDKDTQAIIEYLCTESNTLYNCSVYYGRQIWFKTRKIVTGFDLTSEMKTNKHFNAGYASSMQQTCINVGEAFKSFKQLLAKAKKDTLDQKPKVPNYRKPGGMFTITYPKKWLKLKNNLIRFPLGNQVKAWFGITDFHLPMPSNLNWTEIKEIRILPRNRCFYAEFIYQQPTKTFETDQAKVLGIDHGINNWLTCVSNVGTSIIIDGLHLKSLNQWYNKSVAKIKENKPQGFWSNRLAAITEKRNRQMRDAVNKAAIIVINHCLENKIGSIVFGWNTGQKDSSNMGKKNNQKFIQIPTARLKSRIEQLCEQYDIKFIETEESYTSKASFLDNDSLPKFGAKPEGWKSSGIRVKRGLFKTSTGIKINADCNGAANIIRKVAMMAKFNLAGIGRGCLSQPKKVLLWTIKKSPA</sequence>
<gene>
    <name evidence="7" type="ORF">OGM63_23715</name>
</gene>
<keyword evidence="3" id="KW-0238">DNA-binding</keyword>
<evidence type="ECO:0000256" key="3">
    <source>
        <dbReference type="ARBA" id="ARBA00023125"/>
    </source>
</evidence>
<keyword evidence="2" id="KW-0815">Transposition</keyword>
<dbReference type="Pfam" id="PF07282">
    <property type="entry name" value="Cas12f1-like_TNB"/>
    <property type="match status" value="1"/>
</dbReference>
<evidence type="ECO:0000256" key="1">
    <source>
        <dbReference type="ARBA" id="ARBA00008761"/>
    </source>
</evidence>
<evidence type="ECO:0000313" key="8">
    <source>
        <dbReference type="Proteomes" id="UP001526143"/>
    </source>
</evidence>
<dbReference type="InterPro" id="IPR010095">
    <property type="entry name" value="Cas12f1-like_TNB"/>
</dbReference>
<feature type="domain" description="Probable transposase IS891/IS1136/IS1341" evidence="5">
    <location>
        <begin position="177"/>
        <end position="283"/>
    </location>
</feature>
<accession>A0ABT3B546</accession>
<dbReference type="Pfam" id="PF01385">
    <property type="entry name" value="OrfB_IS605"/>
    <property type="match status" value="1"/>
</dbReference>
<dbReference type="NCBIfam" id="NF040570">
    <property type="entry name" value="guided_TnpB"/>
    <property type="match status" value="1"/>
</dbReference>
<reference evidence="7 8" key="1">
    <citation type="submission" date="2022-10" db="EMBL/GenBank/DDBJ databases">
        <title>Identification of biosynthetic pathway for the production of the potent trypsin inhibitor radiosumin.</title>
        <authorList>
            <person name="Fewer D.P."/>
            <person name="Delbaje E."/>
            <person name="Ouyang X."/>
            <person name="Agostino P.D."/>
            <person name="Wahlsten M."/>
            <person name="Jokela J."/>
            <person name="Permi P."/>
            <person name="Haapaniemi E."/>
            <person name="Koistinen H."/>
        </authorList>
    </citation>
    <scope>NUCLEOTIDE SEQUENCE [LARGE SCALE GENOMIC DNA]</scope>
    <source>
        <strain evidence="7 8">NIES-515</strain>
    </source>
</reference>
<organism evidence="7 8">
    <name type="scientific">Plectonema radiosum NIES-515</name>
    <dbReference type="NCBI Taxonomy" id="2986073"/>
    <lineage>
        <taxon>Bacteria</taxon>
        <taxon>Bacillati</taxon>
        <taxon>Cyanobacteriota</taxon>
        <taxon>Cyanophyceae</taxon>
        <taxon>Oscillatoriophycideae</taxon>
        <taxon>Oscillatoriales</taxon>
        <taxon>Microcoleaceae</taxon>
        <taxon>Plectonema</taxon>
    </lineage>
</organism>
<evidence type="ECO:0000313" key="7">
    <source>
        <dbReference type="EMBL" id="MCV3216483.1"/>
    </source>
</evidence>
<dbReference type="NCBIfam" id="TIGR01766">
    <property type="entry name" value="IS200/IS605 family accessory protein TnpB-like domain"/>
    <property type="match status" value="1"/>
</dbReference>
<comment type="caution">
    <text evidence="7">The sequence shown here is derived from an EMBL/GenBank/DDBJ whole genome shotgun (WGS) entry which is preliminary data.</text>
</comment>
<dbReference type="EMBL" id="JAOWRF010000336">
    <property type="protein sequence ID" value="MCV3216483.1"/>
    <property type="molecule type" value="Genomic_DNA"/>
</dbReference>
<dbReference type="Proteomes" id="UP001526143">
    <property type="component" value="Unassembled WGS sequence"/>
</dbReference>
<name>A0ABT3B546_9CYAN</name>
<comment type="similarity">
    <text evidence="1">In the C-terminal section; belongs to the transposase 35 family.</text>
</comment>
<proteinExistence type="inferred from homology"/>
<evidence type="ECO:0000259" key="6">
    <source>
        <dbReference type="Pfam" id="PF07282"/>
    </source>
</evidence>
<protein>
    <submittedName>
        <fullName evidence="7">Transposase</fullName>
    </submittedName>
</protein>
<feature type="domain" description="Cas12f1-like TNB" evidence="6">
    <location>
        <begin position="309"/>
        <end position="384"/>
    </location>
</feature>